<reference evidence="6 7" key="1">
    <citation type="journal article" date="2015" name="Environ. Microbiol.">
        <title>Methane oxidation coupled to nitrate reduction under hypoxia by the Gammaproteobacterium Methylomonas denitrificans, sp. nov. type strain FJG1.</title>
        <authorList>
            <person name="Kits K.D."/>
            <person name="Klotz M.G."/>
            <person name="Stein L.Y."/>
        </authorList>
    </citation>
    <scope>NUCLEOTIDE SEQUENCE [LARGE SCALE GENOMIC DNA]</scope>
    <source>
        <strain evidence="6 7">FJG1</strain>
    </source>
</reference>
<evidence type="ECO:0000313" key="7">
    <source>
        <dbReference type="Proteomes" id="UP000030512"/>
    </source>
</evidence>
<sequence length="579" mass="64994">MTTTDKTSFEFTEEMKGYLSLGQTAFEDGYKQGKEDNHYFMFHLTIQSDDLDTFLESEAHQSAAIGYVEGDLIGGRRNVDKGVFNLFVDSADADRKQMLYRLFFTDANGQALTLSGRKQIQNNVGPDLWADTTTLFTNLFKGHVEADKEAKAKVYATGLLYIEVMDFAKQLTTIRASGETLKDRLHAVERFGGFFLGALWEVYKPSMTPKMGSFEREIPLYTLEGVKDAEVSTHPFTTADRLGLSLLRFKRAVSDDVVVLVPGLTAASDMFIMPEHYNLTSYLLDHGFGDVWTLDGRISNRYSYNLHRHNFNVDDLALYDMPAAIATVRAAVGPSARIHVISHCFGALAFTMGLFGRAVTGVRSLIANGVALTPCVPLPAKIKLYLGPLAADYILGVDYLNPYWRREPGLGAGKLLAMAISAFHHECDSPECHMLSFMWGWGFPVLYKHENLHDVTHRRCGDLFGGCSVNYYRHVLKMVNANNTAVKYQTNEPRYRSLPDNYFQHAAEINTPCLFVAGQDNALFRDSNIVCHQRLEQIVPGRHELAVIPDYGHADVIMGKNAAQDIFPRFVEFLNKHRT</sequence>
<evidence type="ECO:0000313" key="6">
    <source>
        <dbReference type="EMBL" id="AMK76495.1"/>
    </source>
</evidence>
<dbReference type="GO" id="GO:0016787">
    <property type="term" value="F:hydrolase activity"/>
    <property type="evidence" value="ECO:0007669"/>
    <property type="project" value="UniProtKB-KW"/>
</dbReference>
<evidence type="ECO:0000256" key="3">
    <source>
        <dbReference type="ARBA" id="ARBA00022630"/>
    </source>
</evidence>
<dbReference type="AlphaFoldDB" id="A0A126T343"/>
<dbReference type="InterPro" id="IPR029058">
    <property type="entry name" value="AB_hydrolase_fold"/>
</dbReference>
<evidence type="ECO:0000256" key="2">
    <source>
        <dbReference type="ARBA" id="ARBA00010790"/>
    </source>
</evidence>
<name>A0A126T343_9GAMM</name>
<proteinExistence type="inferred from homology"/>
<dbReference type="InterPro" id="IPR052542">
    <property type="entry name" value="Cholesterol_Oxidase"/>
</dbReference>
<dbReference type="KEGG" id="mdn:JT25_008310"/>
<evidence type="ECO:0000256" key="5">
    <source>
        <dbReference type="ARBA" id="ARBA00023002"/>
    </source>
</evidence>
<keyword evidence="6" id="KW-0378">Hydrolase</keyword>
<keyword evidence="4" id="KW-0274">FAD</keyword>
<dbReference type="GO" id="GO:0016491">
    <property type="term" value="F:oxidoreductase activity"/>
    <property type="evidence" value="ECO:0007669"/>
    <property type="project" value="UniProtKB-KW"/>
</dbReference>
<dbReference type="PANTHER" id="PTHR47470">
    <property type="entry name" value="CHOLESTEROL OXIDASE"/>
    <property type="match status" value="1"/>
</dbReference>
<dbReference type="RefSeq" id="WP_036274960.1">
    <property type="nucleotide sequence ID" value="NZ_CP014476.1"/>
</dbReference>
<evidence type="ECO:0000256" key="1">
    <source>
        <dbReference type="ARBA" id="ARBA00001974"/>
    </source>
</evidence>
<accession>A0A126T343</accession>
<dbReference type="Proteomes" id="UP000030512">
    <property type="component" value="Chromosome"/>
</dbReference>
<comment type="cofactor">
    <cofactor evidence="1">
        <name>FAD</name>
        <dbReference type="ChEBI" id="CHEBI:57692"/>
    </cofactor>
</comment>
<comment type="similarity">
    <text evidence="2">Belongs to the GMC oxidoreductase family.</text>
</comment>
<keyword evidence="7" id="KW-1185">Reference proteome</keyword>
<keyword evidence="3" id="KW-0285">Flavoprotein</keyword>
<gene>
    <name evidence="6" type="ORF">JT25_008310</name>
</gene>
<protein>
    <submittedName>
        <fullName evidence="6">Alpha/beta hydrolase</fullName>
    </submittedName>
</protein>
<organism evidence="6 7">
    <name type="scientific">Methylomonas denitrificans</name>
    <dbReference type="NCBI Taxonomy" id="1538553"/>
    <lineage>
        <taxon>Bacteria</taxon>
        <taxon>Pseudomonadati</taxon>
        <taxon>Pseudomonadota</taxon>
        <taxon>Gammaproteobacteria</taxon>
        <taxon>Methylococcales</taxon>
        <taxon>Methylococcaceae</taxon>
        <taxon>Methylomonas</taxon>
    </lineage>
</organism>
<dbReference type="STRING" id="1538553.JT25_008310"/>
<dbReference type="OrthoDB" id="9787779at2"/>
<dbReference type="PANTHER" id="PTHR47470:SF1">
    <property type="entry name" value="FAD-DEPENDENT OXIDOREDUCTASE 2 FAD BINDING DOMAIN-CONTAINING PROTEIN"/>
    <property type="match status" value="1"/>
</dbReference>
<evidence type="ECO:0000256" key="4">
    <source>
        <dbReference type="ARBA" id="ARBA00022827"/>
    </source>
</evidence>
<dbReference type="SUPFAM" id="SSF53474">
    <property type="entry name" value="alpha/beta-Hydrolases"/>
    <property type="match status" value="1"/>
</dbReference>
<dbReference type="EMBL" id="CP014476">
    <property type="protein sequence ID" value="AMK76495.1"/>
    <property type="molecule type" value="Genomic_DNA"/>
</dbReference>
<keyword evidence="5" id="KW-0560">Oxidoreductase</keyword>
<dbReference type="Gene3D" id="3.40.50.1820">
    <property type="entry name" value="alpha/beta hydrolase"/>
    <property type="match status" value="1"/>
</dbReference>